<reference evidence="4 5" key="1">
    <citation type="submission" date="2019-03" db="EMBL/GenBank/DDBJ databases">
        <title>Genomic Encyclopedia of Type Strains, Phase IV (KMG-IV): sequencing the most valuable type-strain genomes for metagenomic binning, comparative biology and taxonomic classification.</title>
        <authorList>
            <person name="Goeker M."/>
        </authorList>
    </citation>
    <scope>NUCLEOTIDE SEQUENCE [LARGE SCALE GENOMIC DNA]</scope>
    <source>
        <strain evidence="4 5">DSM 24455</strain>
    </source>
</reference>
<evidence type="ECO:0000313" key="5">
    <source>
        <dbReference type="Proteomes" id="UP000295325"/>
    </source>
</evidence>
<dbReference type="Proteomes" id="UP000295325">
    <property type="component" value="Unassembled WGS sequence"/>
</dbReference>
<dbReference type="InterPro" id="IPR003148">
    <property type="entry name" value="RCK_N"/>
</dbReference>
<evidence type="ECO:0000313" key="4">
    <source>
        <dbReference type="EMBL" id="TDT52043.1"/>
    </source>
</evidence>
<comment type="caution">
    <text evidence="4">The sequence shown here is derived from an EMBL/GenBank/DDBJ whole genome shotgun (WGS) entry which is preliminary data.</text>
</comment>
<organism evidence="4 5">
    <name type="scientific">Fonticella tunisiensis</name>
    <dbReference type="NCBI Taxonomy" id="1096341"/>
    <lineage>
        <taxon>Bacteria</taxon>
        <taxon>Bacillati</taxon>
        <taxon>Bacillota</taxon>
        <taxon>Clostridia</taxon>
        <taxon>Eubacteriales</taxon>
        <taxon>Clostridiaceae</taxon>
        <taxon>Fonticella</taxon>
    </lineage>
</organism>
<evidence type="ECO:0000259" key="3">
    <source>
        <dbReference type="Pfam" id="PF02254"/>
    </source>
</evidence>
<dbReference type="RefSeq" id="WP_133628442.1">
    <property type="nucleotide sequence ID" value="NZ_SOAZ01000014.1"/>
</dbReference>
<evidence type="ECO:0000256" key="2">
    <source>
        <dbReference type="ARBA" id="ARBA00023065"/>
    </source>
</evidence>
<proteinExistence type="predicted"/>
<dbReference type="SUPFAM" id="SSF51735">
    <property type="entry name" value="NAD(P)-binding Rossmann-fold domains"/>
    <property type="match status" value="1"/>
</dbReference>
<dbReference type="Pfam" id="PF02254">
    <property type="entry name" value="TrkA_N"/>
    <property type="match status" value="1"/>
</dbReference>
<sequence length="121" mass="13779">MLALVVGDRLRSQLILDSLIDKGIGVSYIDKQEEINEKILKDHGIERAKYLLALTNSDETNLFLCKMAKKVYGVSKTVALVNNIDNLEFMEKQDIDFAICANLLLKDSIEDFFFKEEAKCM</sequence>
<gene>
    <name evidence="4" type="ORF">EDD71_11423</name>
</gene>
<dbReference type="GO" id="GO:0006813">
    <property type="term" value="P:potassium ion transport"/>
    <property type="evidence" value="ECO:0007669"/>
    <property type="project" value="InterPro"/>
</dbReference>
<dbReference type="PANTHER" id="PTHR43833:SF5">
    <property type="entry name" value="TRK SYSTEM POTASSIUM UPTAKE PROTEIN TRKA"/>
    <property type="match status" value="1"/>
</dbReference>
<dbReference type="InterPro" id="IPR036291">
    <property type="entry name" value="NAD(P)-bd_dom_sf"/>
</dbReference>
<dbReference type="AlphaFoldDB" id="A0A4R7KAX8"/>
<dbReference type="EMBL" id="SOAZ01000014">
    <property type="protein sequence ID" value="TDT52043.1"/>
    <property type="molecule type" value="Genomic_DNA"/>
</dbReference>
<dbReference type="Gene3D" id="3.40.50.720">
    <property type="entry name" value="NAD(P)-binding Rossmann-like Domain"/>
    <property type="match status" value="1"/>
</dbReference>
<keyword evidence="1" id="KW-0813">Transport</keyword>
<dbReference type="InterPro" id="IPR050721">
    <property type="entry name" value="Trk_Ktr_HKT_K-transport"/>
</dbReference>
<dbReference type="PANTHER" id="PTHR43833">
    <property type="entry name" value="POTASSIUM CHANNEL PROTEIN 2-RELATED-RELATED"/>
    <property type="match status" value="1"/>
</dbReference>
<name>A0A4R7KAX8_9CLOT</name>
<keyword evidence="2" id="KW-0406">Ion transport</keyword>
<protein>
    <submittedName>
        <fullName evidence="4">TrkA family protein</fullName>
    </submittedName>
</protein>
<feature type="domain" description="RCK N-terminal" evidence="3">
    <location>
        <begin position="35"/>
        <end position="99"/>
    </location>
</feature>
<evidence type="ECO:0000256" key="1">
    <source>
        <dbReference type="ARBA" id="ARBA00022448"/>
    </source>
</evidence>
<keyword evidence="5" id="KW-1185">Reference proteome</keyword>
<dbReference type="OrthoDB" id="9775180at2"/>
<accession>A0A4R7KAX8</accession>